<name>A0A8H3TXS7_9TREE</name>
<evidence type="ECO:0000313" key="2">
    <source>
        <dbReference type="Proteomes" id="UP000620104"/>
    </source>
</evidence>
<dbReference type="OrthoDB" id="10288134at2759"/>
<dbReference type="AlphaFoldDB" id="A0A8H3TXS7"/>
<proteinExistence type="predicted"/>
<organism evidence="1 2">
    <name type="scientific">Naganishia liquefaciens</name>
    <dbReference type="NCBI Taxonomy" id="104408"/>
    <lineage>
        <taxon>Eukaryota</taxon>
        <taxon>Fungi</taxon>
        <taxon>Dikarya</taxon>
        <taxon>Basidiomycota</taxon>
        <taxon>Agaricomycotina</taxon>
        <taxon>Tremellomycetes</taxon>
        <taxon>Filobasidiales</taxon>
        <taxon>Filobasidiaceae</taxon>
        <taxon>Naganishia</taxon>
    </lineage>
</organism>
<dbReference type="Proteomes" id="UP000620104">
    <property type="component" value="Unassembled WGS sequence"/>
</dbReference>
<gene>
    <name evidence="1" type="ORF">NliqN6_5953</name>
</gene>
<evidence type="ECO:0000313" key="1">
    <source>
        <dbReference type="EMBL" id="GHJ89551.1"/>
    </source>
</evidence>
<keyword evidence="2" id="KW-1185">Reference proteome</keyword>
<dbReference type="EMBL" id="BLZA01000046">
    <property type="protein sequence ID" value="GHJ89551.1"/>
    <property type="molecule type" value="Genomic_DNA"/>
</dbReference>
<dbReference type="Gene3D" id="2.60.40.640">
    <property type="match status" value="1"/>
</dbReference>
<protein>
    <submittedName>
        <fullName evidence="1">Uncharacterized protein</fullName>
    </submittedName>
</protein>
<dbReference type="InterPro" id="IPR014752">
    <property type="entry name" value="Arrestin-like_C"/>
</dbReference>
<sequence>MDNTILTILPSCSFPSSSQYAVHQAQAPTFTFDAHIQDDTRKKVFTPGELVAGVVKIKKDDVGDVKSAWIELVGEQMTQYGDKLFNPDLQPYQHMEKTFFNVRQDLPAEGVMGDWTYYNFCVWTPDSDQYVPAGSTEGAADRKPLPPSLVVQPGNAKHSLQPVVYSGIGVTSAPVLKCKDISAAPYRQSTSMVELL</sequence>
<accession>A0A8H3TXS7</accession>
<reference evidence="1" key="1">
    <citation type="submission" date="2020-07" db="EMBL/GenBank/DDBJ databases">
        <title>Draft Genome Sequence of a Deep-Sea Yeast, Naganishia (Cryptococcus) liquefaciens strain N6.</title>
        <authorList>
            <person name="Han Y.W."/>
            <person name="Kajitani R."/>
            <person name="Morimoto H."/>
            <person name="Parhat M."/>
            <person name="Tsubouchi H."/>
            <person name="Bakenova O."/>
            <person name="Ogata M."/>
            <person name="Argunhan B."/>
            <person name="Aoki R."/>
            <person name="Kajiwara S."/>
            <person name="Itoh T."/>
            <person name="Iwasaki H."/>
        </authorList>
    </citation>
    <scope>NUCLEOTIDE SEQUENCE</scope>
    <source>
        <strain evidence="1">N6</strain>
    </source>
</reference>
<comment type="caution">
    <text evidence="1">The sequence shown here is derived from an EMBL/GenBank/DDBJ whole genome shotgun (WGS) entry which is preliminary data.</text>
</comment>